<dbReference type="PROSITE" id="PS51257">
    <property type="entry name" value="PROKAR_LIPOPROTEIN"/>
    <property type="match status" value="1"/>
</dbReference>
<evidence type="ECO:0000313" key="2">
    <source>
        <dbReference type="EMBL" id="SDN29910.1"/>
    </source>
</evidence>
<dbReference type="OrthoDB" id="5449868at2"/>
<evidence type="ECO:0008006" key="4">
    <source>
        <dbReference type="Google" id="ProtNLM"/>
    </source>
</evidence>
<feature type="signal peptide" evidence="1">
    <location>
        <begin position="1"/>
        <end position="19"/>
    </location>
</feature>
<dbReference type="EMBL" id="FNIN01000001">
    <property type="protein sequence ID" value="SDN29910.1"/>
    <property type="molecule type" value="Genomic_DNA"/>
</dbReference>
<keyword evidence="3" id="KW-1185">Reference proteome</keyword>
<reference evidence="2 3" key="1">
    <citation type="submission" date="2016-10" db="EMBL/GenBank/DDBJ databases">
        <authorList>
            <person name="de Groot N.N."/>
        </authorList>
    </citation>
    <scope>NUCLEOTIDE SEQUENCE [LARGE SCALE GENOMIC DNA]</scope>
    <source>
        <strain evidence="2 3">DSM 15269</strain>
    </source>
</reference>
<dbReference type="Proteomes" id="UP000199602">
    <property type="component" value="Unassembled WGS sequence"/>
</dbReference>
<organism evidence="2 3">
    <name type="scientific">Desulfonauticus submarinus</name>
    <dbReference type="NCBI Taxonomy" id="206665"/>
    <lineage>
        <taxon>Bacteria</taxon>
        <taxon>Pseudomonadati</taxon>
        <taxon>Thermodesulfobacteriota</taxon>
        <taxon>Desulfovibrionia</taxon>
        <taxon>Desulfovibrionales</taxon>
        <taxon>Desulfonauticaceae</taxon>
        <taxon>Desulfonauticus</taxon>
    </lineage>
</organism>
<dbReference type="AlphaFoldDB" id="A0A1H0A8R3"/>
<evidence type="ECO:0000256" key="1">
    <source>
        <dbReference type="SAM" id="SignalP"/>
    </source>
</evidence>
<dbReference type="RefSeq" id="WP_092062369.1">
    <property type="nucleotide sequence ID" value="NZ_FNIN01000001.1"/>
</dbReference>
<feature type="chain" id="PRO_5011461515" description="Lipoprotein" evidence="1">
    <location>
        <begin position="20"/>
        <end position="205"/>
    </location>
</feature>
<keyword evidence="1" id="KW-0732">Signal</keyword>
<sequence length="205" mass="24007">MKKVVFVLFLFLFSCASKNTYFSFPKEEKVVLAVAPCFHPRYGWDMLAGYIESDKNINTNVLKELDLLIFQTLEKRKVKFIRAEITKQCIELIKFSKKKSIFQYWIKVGQCVPTDFLLIPYIYKYQKREGGEYGVKRPAHVVFDLFLFDIKKKKLVYRFHFDEAQVSLSENLLSLGKFFARKGKWITAKELFLEGLKVGLGEIGL</sequence>
<protein>
    <recommendedName>
        <fullName evidence="4">Lipoprotein</fullName>
    </recommendedName>
</protein>
<evidence type="ECO:0000313" key="3">
    <source>
        <dbReference type="Proteomes" id="UP000199602"/>
    </source>
</evidence>
<gene>
    <name evidence="2" type="ORF">SAMN04488516_101323</name>
</gene>
<proteinExistence type="predicted"/>
<dbReference type="STRING" id="206665.SAMN04488516_101323"/>
<accession>A0A1H0A8R3</accession>
<name>A0A1H0A8R3_9BACT</name>